<dbReference type="InterPro" id="IPR036388">
    <property type="entry name" value="WH-like_DNA-bd_sf"/>
</dbReference>
<dbReference type="Proteomes" id="UP000319212">
    <property type="component" value="Unassembled WGS sequence"/>
</dbReference>
<dbReference type="SUPFAM" id="SSF55781">
    <property type="entry name" value="GAF domain-like"/>
    <property type="match status" value="1"/>
</dbReference>
<dbReference type="OrthoDB" id="9807558at2"/>
<dbReference type="AlphaFoldDB" id="A0A502E285"/>
<dbReference type="InterPro" id="IPR014757">
    <property type="entry name" value="Tscrpt_reg_IclR_C"/>
</dbReference>
<gene>
    <name evidence="6" type="ORF">EAH82_04950</name>
</gene>
<evidence type="ECO:0000313" key="7">
    <source>
        <dbReference type="Proteomes" id="UP000319212"/>
    </source>
</evidence>
<evidence type="ECO:0000313" key="6">
    <source>
        <dbReference type="EMBL" id="TPG31059.1"/>
    </source>
</evidence>
<dbReference type="SUPFAM" id="SSF46785">
    <property type="entry name" value="Winged helix' DNA-binding domain"/>
    <property type="match status" value="1"/>
</dbReference>
<evidence type="ECO:0000259" key="5">
    <source>
        <dbReference type="PROSITE" id="PS51078"/>
    </source>
</evidence>
<protein>
    <submittedName>
        <fullName evidence="6">IclR family transcriptional regulator</fullName>
    </submittedName>
</protein>
<evidence type="ECO:0000256" key="1">
    <source>
        <dbReference type="ARBA" id="ARBA00023015"/>
    </source>
</evidence>
<comment type="caution">
    <text evidence="6">The sequence shown here is derived from an EMBL/GenBank/DDBJ whole genome shotgun (WGS) entry which is preliminary data.</text>
</comment>
<reference evidence="6 7" key="1">
    <citation type="journal article" date="2019" name="Environ. Microbiol.">
        <title>Species interactions and distinct microbial communities in high Arctic permafrost affected cryosols are associated with the CH4 and CO2 gas fluxes.</title>
        <authorList>
            <person name="Altshuler I."/>
            <person name="Hamel J."/>
            <person name="Turney S."/>
            <person name="Magnuson E."/>
            <person name="Levesque R."/>
            <person name="Greer C."/>
            <person name="Whyte L.G."/>
        </authorList>
    </citation>
    <scope>NUCLEOTIDE SEQUENCE [LARGE SCALE GENOMIC DNA]</scope>
    <source>
        <strain evidence="6 7">S06.C</strain>
    </source>
</reference>
<dbReference type="InterPro" id="IPR005471">
    <property type="entry name" value="Tscrpt_reg_IclR_N"/>
</dbReference>
<keyword evidence="2" id="KW-0238">DNA-binding</keyword>
<organism evidence="6 7">
    <name type="scientific">Variovorax guangxiensis</name>
    <dbReference type="NCBI Taxonomy" id="1775474"/>
    <lineage>
        <taxon>Bacteria</taxon>
        <taxon>Pseudomonadati</taxon>
        <taxon>Pseudomonadota</taxon>
        <taxon>Betaproteobacteria</taxon>
        <taxon>Burkholderiales</taxon>
        <taxon>Comamonadaceae</taxon>
        <taxon>Variovorax</taxon>
    </lineage>
</organism>
<keyword evidence="1" id="KW-0805">Transcription regulation</keyword>
<dbReference type="SMART" id="SM00346">
    <property type="entry name" value="HTH_ICLR"/>
    <property type="match status" value="1"/>
</dbReference>
<feature type="domain" description="IclR-ED" evidence="5">
    <location>
        <begin position="77"/>
        <end position="258"/>
    </location>
</feature>
<dbReference type="GO" id="GO:0045892">
    <property type="term" value="P:negative regulation of DNA-templated transcription"/>
    <property type="evidence" value="ECO:0007669"/>
    <property type="project" value="TreeGrafter"/>
</dbReference>
<dbReference type="EMBL" id="RCZI01000001">
    <property type="protein sequence ID" value="TPG31059.1"/>
    <property type="molecule type" value="Genomic_DNA"/>
</dbReference>
<accession>A0A502E285</accession>
<dbReference type="Pfam" id="PF09339">
    <property type="entry name" value="HTH_IclR"/>
    <property type="match status" value="1"/>
</dbReference>
<keyword evidence="3" id="KW-0804">Transcription</keyword>
<feature type="domain" description="HTH iclR-type" evidence="4">
    <location>
        <begin position="14"/>
        <end position="76"/>
    </location>
</feature>
<sequence length="258" mass="27623">MPTSLPDGPRVKGAQTVFRALDLLQRVARMHPTGITVGTLADGAGLDRATAYRLVSSLVESGFVERDAHKIYRLGLQAMQLGLAAMTRAPLMDACKPLMQRLARRTEDTVFLVVRNGDYAHCVHCEEGVFPVKALVLQIGGMRVLGIGSAGMTLLSRLSDAQIDALYHRHRAEFEPHGPALAQLRKLVAQTRRQGSAMTDGLVTAGVGGVGMSFEIGSGGHAAISIAAISSRMQPQRKVEIARLISDELRGAGFMPTS</sequence>
<dbReference type="InterPro" id="IPR036390">
    <property type="entry name" value="WH_DNA-bd_sf"/>
</dbReference>
<dbReference type="RefSeq" id="WP_140839122.1">
    <property type="nucleotide sequence ID" value="NZ_RCZI01000001.1"/>
</dbReference>
<dbReference type="PROSITE" id="PS51077">
    <property type="entry name" value="HTH_ICLR"/>
    <property type="match status" value="1"/>
</dbReference>
<evidence type="ECO:0000256" key="3">
    <source>
        <dbReference type="ARBA" id="ARBA00023163"/>
    </source>
</evidence>
<proteinExistence type="predicted"/>
<dbReference type="InterPro" id="IPR050707">
    <property type="entry name" value="HTH_MetabolicPath_Reg"/>
</dbReference>
<dbReference type="InterPro" id="IPR029016">
    <property type="entry name" value="GAF-like_dom_sf"/>
</dbReference>
<dbReference type="GO" id="GO:0003700">
    <property type="term" value="F:DNA-binding transcription factor activity"/>
    <property type="evidence" value="ECO:0007669"/>
    <property type="project" value="TreeGrafter"/>
</dbReference>
<dbReference type="Pfam" id="PF01614">
    <property type="entry name" value="IclR_C"/>
    <property type="match status" value="1"/>
</dbReference>
<dbReference type="PANTHER" id="PTHR30136:SF35">
    <property type="entry name" value="HTH-TYPE TRANSCRIPTIONAL REGULATOR RV1719"/>
    <property type="match status" value="1"/>
</dbReference>
<dbReference type="Gene3D" id="3.30.450.40">
    <property type="match status" value="1"/>
</dbReference>
<dbReference type="GO" id="GO:0003677">
    <property type="term" value="F:DNA binding"/>
    <property type="evidence" value="ECO:0007669"/>
    <property type="project" value="UniProtKB-KW"/>
</dbReference>
<evidence type="ECO:0000259" key="4">
    <source>
        <dbReference type="PROSITE" id="PS51077"/>
    </source>
</evidence>
<dbReference type="PROSITE" id="PS51078">
    <property type="entry name" value="ICLR_ED"/>
    <property type="match status" value="1"/>
</dbReference>
<dbReference type="PANTHER" id="PTHR30136">
    <property type="entry name" value="HELIX-TURN-HELIX TRANSCRIPTIONAL REGULATOR, ICLR FAMILY"/>
    <property type="match status" value="1"/>
</dbReference>
<dbReference type="Gene3D" id="1.10.10.10">
    <property type="entry name" value="Winged helix-like DNA-binding domain superfamily/Winged helix DNA-binding domain"/>
    <property type="match status" value="1"/>
</dbReference>
<name>A0A502E285_9BURK</name>
<evidence type="ECO:0000256" key="2">
    <source>
        <dbReference type="ARBA" id="ARBA00023125"/>
    </source>
</evidence>